<feature type="transmembrane region" description="Helical" evidence="1">
    <location>
        <begin position="346"/>
        <end position="365"/>
    </location>
</feature>
<dbReference type="GO" id="GO:0042910">
    <property type="term" value="F:xenobiotic transmembrane transporter activity"/>
    <property type="evidence" value="ECO:0007669"/>
    <property type="project" value="TreeGrafter"/>
</dbReference>
<dbReference type="Gene3D" id="3.30.2090.10">
    <property type="entry name" value="Multidrug efflux transporter AcrB TolC docking domain, DN and DC subdomains"/>
    <property type="match status" value="2"/>
</dbReference>
<dbReference type="Gene3D" id="3.30.70.1440">
    <property type="entry name" value="Multidrug efflux transporter AcrB pore domain"/>
    <property type="match status" value="1"/>
</dbReference>
<reference evidence="2" key="1">
    <citation type="submission" date="2018-05" db="EMBL/GenBank/DDBJ databases">
        <authorList>
            <person name="Lanie J.A."/>
            <person name="Ng W.-L."/>
            <person name="Kazmierczak K.M."/>
            <person name="Andrzejewski T.M."/>
            <person name="Davidsen T.M."/>
            <person name="Wayne K.J."/>
            <person name="Tettelin H."/>
            <person name="Glass J.I."/>
            <person name="Rusch D."/>
            <person name="Podicherti R."/>
            <person name="Tsui H.-C.T."/>
            <person name="Winkler M.E."/>
        </authorList>
    </citation>
    <scope>NUCLEOTIDE SEQUENCE</scope>
</reference>
<accession>A0A381SL92</accession>
<name>A0A381SL92_9ZZZZ</name>
<feature type="transmembrane region" description="Helical" evidence="1">
    <location>
        <begin position="546"/>
        <end position="565"/>
    </location>
</feature>
<dbReference type="PANTHER" id="PTHR32063:SF0">
    <property type="entry name" value="SWARMING MOTILITY PROTEIN SWRC"/>
    <property type="match status" value="1"/>
</dbReference>
<dbReference type="Gene3D" id="1.20.1640.10">
    <property type="entry name" value="Multidrug efflux transporter AcrB transmembrane domain"/>
    <property type="match status" value="2"/>
</dbReference>
<sequence length="1160" mass="130731">MNNNIDKEFGLSSWAINNSTTMYVVMTLILVLGISSYFNMPREDYPEIKENLVFITSIYPGNTSEDLEKLITEPLEDKLKSINNIDKITSSSQENFSIIIIEFNDKIGFTEAKLKVKDEIDAAVSSEDWPMFNNVKVDPNVFNLTFTEEMPILNINISGDYTSEKLKQYSELIQNDIEDLPEIKKAKIRGALDREVEIAVDIYKMMAAKVSFYDIINSIQDGNISISAGNIKGNGKRKTIRILGEINSPIELESFVVKSNYNNSVFLKDIASVSFKEKEVTTFARENGEAVVMLDVKKRSGENTIAAAEKIQKIVKDYKANVFPKNLKISITNDQSELTKNQVTDLVNSIIFGIVLVVTVLLFFLGFRNALFVGFAIPMSMFMSLTILDNLGYSLNTMILFGLIMGLGMLVDNGIVVVENVYRLMEKEGMSRIEATKKGISEIAFPIIISTATTIAAFIPLGLWPGRIGKFMIFFPITLSVVLGSSLFVAIFLNSVLVSKMMKIEDTNMPLKRLIRITSILAVSGVLFLISGLLIANNETAEFCRFFGSIQIFISVNFWIYRLVLRKIANNFQLQFLPIIDNFYEKILKKILIGKRPYLIVFVSLILLIFSFMSFGGSVESQRTSIEFFPDEDPRQVIVYIQYPEGTDISKTNAIAKEIEKDISKIINSKKYLDDSNYNFMVQNTISQVGEGSENPEFELGSLSEMPNRAKITISFRDFKYRRGISSSDVRKEIQVALIDKYPGVSISVEKNQSGPPVGYPINISITGEDYTQLIEKAEKITEFINTKNILGIEELKIDVNKSRTINLVHIDREKAGELGLSAGQIGQQLRTSLFGTKAGIYKENGEEYDINVRFNKKDRYSENALYDQNLIFRDPSNGLIKEIPISAVTYTSLSRTFSEIKHKNFNRIVNIYSGLSSGYTDAGAVVSQIENAMTNFPEDLIGINIDYTGQIEEENKNQRFLLKAFFIGLLLIFLLLIYQFNSISRPAIIMIAIILSLIGVFGYLALTGNSFVILMTMLGIIALSGIVVNNGVVLLDYCDILITRKQMDSANKDKQLIQIKFESIIQSCKSRLRPVLLTAITTMLSLMPLSIGFNINFYTLFSNFNPNIWWGGDNFFFWGPLATTVISGLFVATFLTLFVVPSLFFMIEKFKLWIGIRYR</sequence>
<feature type="transmembrane region" description="Helical" evidence="1">
    <location>
        <begin position="1116"/>
        <end position="1148"/>
    </location>
</feature>
<dbReference type="SUPFAM" id="SSF82714">
    <property type="entry name" value="Multidrug efflux transporter AcrB TolC docking domain, DN and DC subdomains"/>
    <property type="match status" value="2"/>
</dbReference>
<dbReference type="Gene3D" id="3.30.70.1430">
    <property type="entry name" value="Multidrug efflux transporter AcrB pore domain"/>
    <property type="match status" value="2"/>
</dbReference>
<keyword evidence="1" id="KW-0812">Transmembrane</keyword>
<feature type="transmembrane region" description="Helical" evidence="1">
    <location>
        <begin position="598"/>
        <end position="619"/>
    </location>
</feature>
<feature type="transmembrane region" description="Helical" evidence="1">
    <location>
        <begin position="514"/>
        <end position="534"/>
    </location>
</feature>
<dbReference type="GO" id="GO:0005886">
    <property type="term" value="C:plasma membrane"/>
    <property type="evidence" value="ECO:0007669"/>
    <property type="project" value="TreeGrafter"/>
</dbReference>
<dbReference type="AlphaFoldDB" id="A0A381SL92"/>
<keyword evidence="1" id="KW-1133">Transmembrane helix</keyword>
<feature type="transmembrane region" description="Helical" evidence="1">
    <location>
        <begin position="443"/>
        <end position="465"/>
    </location>
</feature>
<dbReference type="Gene3D" id="3.30.70.1320">
    <property type="entry name" value="Multidrug efflux transporter AcrB pore domain like"/>
    <property type="match status" value="1"/>
</dbReference>
<dbReference type="Pfam" id="PF00873">
    <property type="entry name" value="ACR_tran"/>
    <property type="match status" value="2"/>
</dbReference>
<dbReference type="SUPFAM" id="SSF82693">
    <property type="entry name" value="Multidrug efflux transporter AcrB pore domain, PN1, PN2, PC1 and PC2 subdomains"/>
    <property type="match status" value="2"/>
</dbReference>
<feature type="transmembrane region" description="Helical" evidence="1">
    <location>
        <begin position="1013"/>
        <end position="1038"/>
    </location>
</feature>
<feature type="transmembrane region" description="Helical" evidence="1">
    <location>
        <begin position="1076"/>
        <end position="1096"/>
    </location>
</feature>
<feature type="transmembrane region" description="Helical" evidence="1">
    <location>
        <begin position="988"/>
        <end position="1007"/>
    </location>
</feature>
<proteinExistence type="predicted"/>
<dbReference type="InterPro" id="IPR001036">
    <property type="entry name" value="Acrflvin-R"/>
</dbReference>
<feature type="transmembrane region" description="Helical" evidence="1">
    <location>
        <begin position="471"/>
        <end position="493"/>
    </location>
</feature>
<evidence type="ECO:0000313" key="2">
    <source>
        <dbReference type="EMBL" id="SVA04756.1"/>
    </source>
</evidence>
<dbReference type="PRINTS" id="PR00702">
    <property type="entry name" value="ACRIFLAVINRP"/>
</dbReference>
<feature type="transmembrane region" description="Helical" evidence="1">
    <location>
        <begin position="21"/>
        <end position="40"/>
    </location>
</feature>
<evidence type="ECO:0008006" key="3">
    <source>
        <dbReference type="Google" id="ProtNLM"/>
    </source>
</evidence>
<organism evidence="2">
    <name type="scientific">marine metagenome</name>
    <dbReference type="NCBI Taxonomy" id="408172"/>
    <lineage>
        <taxon>unclassified sequences</taxon>
        <taxon>metagenomes</taxon>
        <taxon>ecological metagenomes</taxon>
    </lineage>
</organism>
<evidence type="ECO:0000256" key="1">
    <source>
        <dbReference type="SAM" id="Phobius"/>
    </source>
</evidence>
<feature type="transmembrane region" description="Helical" evidence="1">
    <location>
        <begin position="399"/>
        <end position="422"/>
    </location>
</feature>
<protein>
    <recommendedName>
        <fullName evidence="3">SSD domain-containing protein</fullName>
    </recommendedName>
</protein>
<dbReference type="InterPro" id="IPR027463">
    <property type="entry name" value="AcrB_DN_DC_subdom"/>
</dbReference>
<dbReference type="SUPFAM" id="SSF82866">
    <property type="entry name" value="Multidrug efflux transporter AcrB transmembrane domain"/>
    <property type="match status" value="2"/>
</dbReference>
<dbReference type="PANTHER" id="PTHR32063">
    <property type="match status" value="1"/>
</dbReference>
<dbReference type="EMBL" id="UINC01003261">
    <property type="protein sequence ID" value="SVA04756.1"/>
    <property type="molecule type" value="Genomic_DNA"/>
</dbReference>
<feature type="transmembrane region" description="Helical" evidence="1">
    <location>
        <begin position="961"/>
        <end position="981"/>
    </location>
</feature>
<gene>
    <name evidence="2" type="ORF">METZ01_LOCUS57610</name>
</gene>
<keyword evidence="1" id="KW-0472">Membrane</keyword>